<reference evidence="3 4" key="1">
    <citation type="journal article" date="2017" name="Elife">
        <title>Extensive horizontal gene transfer in cheese-associated bacteria.</title>
        <authorList>
            <person name="Bonham K.S."/>
            <person name="Wolfe B.E."/>
            <person name="Dutton R.J."/>
        </authorList>
    </citation>
    <scope>NUCLEOTIDE SEQUENCE [LARGE SCALE GENOMIC DNA]</scope>
    <source>
        <strain evidence="3 4">JB196</strain>
    </source>
</reference>
<organism evidence="3 4">
    <name type="scientific">Vibrio casei</name>
    <dbReference type="NCBI Taxonomy" id="673372"/>
    <lineage>
        <taxon>Bacteria</taxon>
        <taxon>Pseudomonadati</taxon>
        <taxon>Pseudomonadota</taxon>
        <taxon>Gammaproteobacteria</taxon>
        <taxon>Vibrionales</taxon>
        <taxon>Vibrionaceae</taxon>
        <taxon>Vibrio</taxon>
    </lineage>
</organism>
<evidence type="ECO:0000313" key="4">
    <source>
        <dbReference type="Proteomes" id="UP000252479"/>
    </source>
</evidence>
<gene>
    <name evidence="3" type="ORF">CIK83_16605</name>
</gene>
<dbReference type="AlphaFoldDB" id="A0A368LGH5"/>
<evidence type="ECO:0000313" key="3">
    <source>
        <dbReference type="EMBL" id="RCS69215.1"/>
    </source>
</evidence>
<accession>A0A368LGH5</accession>
<dbReference type="Proteomes" id="UP000252479">
    <property type="component" value="Unassembled WGS sequence"/>
</dbReference>
<dbReference type="InterPro" id="IPR025392">
    <property type="entry name" value="DUF4124"/>
</dbReference>
<feature type="domain" description="DUF4124" evidence="2">
    <location>
        <begin position="15"/>
        <end position="63"/>
    </location>
</feature>
<dbReference type="Pfam" id="PF13511">
    <property type="entry name" value="DUF4124"/>
    <property type="match status" value="1"/>
</dbReference>
<feature type="region of interest" description="Disordered" evidence="1">
    <location>
        <begin position="53"/>
        <end position="107"/>
    </location>
</feature>
<dbReference type="RefSeq" id="WP_086962323.1">
    <property type="nucleotide sequence ID" value="NZ_FUKS01000041.1"/>
</dbReference>
<sequence>MKYLYSFLSLIPFIFISPLLASEIYKWTDNKGVLHFSDTPPPKQVKNEETLKLPDIKTPAPAPQYGASSNVDKPLTKQNNTPNKPSKMAENSKIISQSKAESKAEEHSIPKKITITIENLVDDQTIRSSRGFITIQAAINRNLSIGEQLQLMLDRQPYGAPQTKRLWELENINRGTHIFSINIVESGKVIASSNPITVHLHRTTVK</sequence>
<comment type="caution">
    <text evidence="3">The sequence shown here is derived from an EMBL/GenBank/DDBJ whole genome shotgun (WGS) entry which is preliminary data.</text>
</comment>
<proteinExistence type="predicted"/>
<name>A0A368LGH5_9VIBR</name>
<dbReference type="EMBL" id="QPGL01000003">
    <property type="protein sequence ID" value="RCS69215.1"/>
    <property type="molecule type" value="Genomic_DNA"/>
</dbReference>
<evidence type="ECO:0000259" key="2">
    <source>
        <dbReference type="Pfam" id="PF13511"/>
    </source>
</evidence>
<dbReference type="GeneID" id="303190545"/>
<protein>
    <submittedName>
        <fullName evidence="3">DUF4124 domain-containing protein</fullName>
    </submittedName>
</protein>
<keyword evidence="4" id="KW-1185">Reference proteome</keyword>
<evidence type="ECO:0000256" key="1">
    <source>
        <dbReference type="SAM" id="MobiDB-lite"/>
    </source>
</evidence>
<feature type="compositionally biased region" description="Polar residues" evidence="1">
    <location>
        <begin position="66"/>
        <end position="84"/>
    </location>
</feature>